<dbReference type="EMBL" id="CAJVQB010048976">
    <property type="protein sequence ID" value="CAG8834259.1"/>
    <property type="molecule type" value="Genomic_DNA"/>
</dbReference>
<gene>
    <name evidence="1" type="ORF">GMARGA_LOCUS31965</name>
</gene>
<proteinExistence type="predicted"/>
<sequence length="39" mass="4178">EDQDEEPEANGLAKTLMAISSSAADNLREPSLVFRSTPS</sequence>
<dbReference type="Proteomes" id="UP000789901">
    <property type="component" value="Unassembled WGS sequence"/>
</dbReference>
<evidence type="ECO:0000313" key="2">
    <source>
        <dbReference type="Proteomes" id="UP000789901"/>
    </source>
</evidence>
<accession>A0ABN7WLD9</accession>
<protein>
    <submittedName>
        <fullName evidence="1">17392_t:CDS:1</fullName>
    </submittedName>
</protein>
<reference evidence="1 2" key="1">
    <citation type="submission" date="2021-06" db="EMBL/GenBank/DDBJ databases">
        <authorList>
            <person name="Kallberg Y."/>
            <person name="Tangrot J."/>
            <person name="Rosling A."/>
        </authorList>
    </citation>
    <scope>NUCLEOTIDE SEQUENCE [LARGE SCALE GENOMIC DNA]</scope>
    <source>
        <strain evidence="1 2">120-4 pot B 10/14</strain>
    </source>
</reference>
<organism evidence="1 2">
    <name type="scientific">Gigaspora margarita</name>
    <dbReference type="NCBI Taxonomy" id="4874"/>
    <lineage>
        <taxon>Eukaryota</taxon>
        <taxon>Fungi</taxon>
        <taxon>Fungi incertae sedis</taxon>
        <taxon>Mucoromycota</taxon>
        <taxon>Glomeromycotina</taxon>
        <taxon>Glomeromycetes</taxon>
        <taxon>Diversisporales</taxon>
        <taxon>Gigasporaceae</taxon>
        <taxon>Gigaspora</taxon>
    </lineage>
</organism>
<feature type="non-terminal residue" evidence="1">
    <location>
        <position position="1"/>
    </location>
</feature>
<name>A0ABN7WLD9_GIGMA</name>
<keyword evidence="2" id="KW-1185">Reference proteome</keyword>
<evidence type="ECO:0000313" key="1">
    <source>
        <dbReference type="EMBL" id="CAG8834259.1"/>
    </source>
</evidence>
<comment type="caution">
    <text evidence="1">The sequence shown here is derived from an EMBL/GenBank/DDBJ whole genome shotgun (WGS) entry which is preliminary data.</text>
</comment>